<proteinExistence type="predicted"/>
<feature type="region of interest" description="Disordered" evidence="1">
    <location>
        <begin position="25"/>
        <end position="58"/>
    </location>
</feature>
<feature type="compositionally biased region" description="Polar residues" evidence="1">
    <location>
        <begin position="36"/>
        <end position="47"/>
    </location>
</feature>
<reference evidence="2 3" key="1">
    <citation type="submission" date="2019-09" db="EMBL/GenBank/DDBJ databases">
        <authorList>
            <person name="Chandra G."/>
            <person name="Truman W A."/>
        </authorList>
    </citation>
    <scope>NUCLEOTIDE SEQUENCE [LARGE SCALE GENOMIC DNA]</scope>
    <source>
        <strain evidence="2">PS704</strain>
    </source>
</reference>
<evidence type="ECO:0000313" key="3">
    <source>
        <dbReference type="Proteomes" id="UP000326557"/>
    </source>
</evidence>
<name>A0A5E7ED43_PSEFL</name>
<accession>A0A5E7ED43</accession>
<evidence type="ECO:0000313" key="2">
    <source>
        <dbReference type="EMBL" id="VVO24726.1"/>
    </source>
</evidence>
<evidence type="ECO:0000256" key="1">
    <source>
        <dbReference type="SAM" id="MobiDB-lite"/>
    </source>
</evidence>
<sequence length="58" mass="6148">MHAGDGPCCVKPADLKPEKPIYCPRESGGRAFARPSLTTTTHCNNNKYDPGSQDGGAE</sequence>
<gene>
    <name evidence="2" type="ORF">PS704_04508</name>
</gene>
<protein>
    <submittedName>
        <fullName evidence="2">Uncharacterized protein</fullName>
    </submittedName>
</protein>
<organism evidence="2 3">
    <name type="scientific">Pseudomonas fluorescens</name>
    <dbReference type="NCBI Taxonomy" id="294"/>
    <lineage>
        <taxon>Bacteria</taxon>
        <taxon>Pseudomonadati</taxon>
        <taxon>Pseudomonadota</taxon>
        <taxon>Gammaproteobacteria</taxon>
        <taxon>Pseudomonadales</taxon>
        <taxon>Pseudomonadaceae</taxon>
        <taxon>Pseudomonas</taxon>
    </lineage>
</organism>
<dbReference type="EMBL" id="CABVHP010000016">
    <property type="protein sequence ID" value="VVO24726.1"/>
    <property type="molecule type" value="Genomic_DNA"/>
</dbReference>
<dbReference type="Proteomes" id="UP000326557">
    <property type="component" value="Unassembled WGS sequence"/>
</dbReference>
<dbReference type="AlphaFoldDB" id="A0A5E7ED43"/>